<accession>A0A9N9X6Z1</accession>
<dbReference type="InterPro" id="IPR019787">
    <property type="entry name" value="Znf_PHD-finger"/>
</dbReference>
<evidence type="ECO:0000256" key="5">
    <source>
        <dbReference type="SAM" id="Coils"/>
    </source>
</evidence>
<proteinExistence type="predicted"/>
<dbReference type="GO" id="GO:0008270">
    <property type="term" value="F:zinc ion binding"/>
    <property type="evidence" value="ECO:0007669"/>
    <property type="project" value="UniProtKB-KW"/>
</dbReference>
<dbReference type="EMBL" id="OU896712">
    <property type="protein sequence ID" value="CAG9823012.1"/>
    <property type="molecule type" value="Genomic_DNA"/>
</dbReference>
<dbReference type="Proteomes" id="UP001153737">
    <property type="component" value="Chromosome 6"/>
</dbReference>
<dbReference type="SMART" id="SM00249">
    <property type="entry name" value="PHD"/>
    <property type="match status" value="1"/>
</dbReference>
<evidence type="ECO:0000259" key="6">
    <source>
        <dbReference type="PROSITE" id="PS50016"/>
    </source>
</evidence>
<dbReference type="PROSITE" id="PS01359">
    <property type="entry name" value="ZF_PHD_1"/>
    <property type="match status" value="1"/>
</dbReference>
<evidence type="ECO:0000256" key="1">
    <source>
        <dbReference type="ARBA" id="ARBA00022723"/>
    </source>
</evidence>
<organism evidence="7 8">
    <name type="scientific">Phaedon cochleariae</name>
    <name type="common">Mustard beetle</name>
    <dbReference type="NCBI Taxonomy" id="80249"/>
    <lineage>
        <taxon>Eukaryota</taxon>
        <taxon>Metazoa</taxon>
        <taxon>Ecdysozoa</taxon>
        <taxon>Arthropoda</taxon>
        <taxon>Hexapoda</taxon>
        <taxon>Insecta</taxon>
        <taxon>Pterygota</taxon>
        <taxon>Neoptera</taxon>
        <taxon>Endopterygota</taxon>
        <taxon>Coleoptera</taxon>
        <taxon>Polyphaga</taxon>
        <taxon>Cucujiformia</taxon>
        <taxon>Chrysomeloidea</taxon>
        <taxon>Chrysomelidae</taxon>
        <taxon>Chrysomelinae</taxon>
        <taxon>Chrysomelini</taxon>
        <taxon>Phaedon</taxon>
    </lineage>
</organism>
<name>A0A9N9X6Z1_PHACE</name>
<dbReference type="PROSITE" id="PS50016">
    <property type="entry name" value="ZF_PHD_2"/>
    <property type="match status" value="1"/>
</dbReference>
<dbReference type="SUPFAM" id="SSF57903">
    <property type="entry name" value="FYVE/PHD zinc finger"/>
    <property type="match status" value="1"/>
</dbReference>
<gene>
    <name evidence="7" type="ORF">PHAECO_LOCUS9803</name>
</gene>
<dbReference type="Gene3D" id="3.30.40.10">
    <property type="entry name" value="Zinc/RING finger domain, C3HC4 (zinc finger)"/>
    <property type="match status" value="1"/>
</dbReference>
<dbReference type="AlphaFoldDB" id="A0A9N9X6Z1"/>
<dbReference type="InterPro" id="IPR013083">
    <property type="entry name" value="Znf_RING/FYVE/PHD"/>
</dbReference>
<dbReference type="Pfam" id="PF00628">
    <property type="entry name" value="PHD"/>
    <property type="match status" value="1"/>
</dbReference>
<evidence type="ECO:0000256" key="4">
    <source>
        <dbReference type="PROSITE-ProRule" id="PRU00146"/>
    </source>
</evidence>
<dbReference type="InterPro" id="IPR019786">
    <property type="entry name" value="Zinc_finger_PHD-type_CS"/>
</dbReference>
<dbReference type="Pfam" id="PF25298">
    <property type="entry name" value="Baculo_FP_2nd"/>
    <property type="match status" value="1"/>
</dbReference>
<evidence type="ECO:0000313" key="8">
    <source>
        <dbReference type="Proteomes" id="UP001153737"/>
    </source>
</evidence>
<keyword evidence="2 4" id="KW-0863">Zinc-finger</keyword>
<sequence length="304" mass="35298">MSNCDNCGERPSAKQKINCKGCSKAFHANCIKIQESQIQAYSSGEFIWLCDICSDKVTSSKNQLSPMADFETMSEIRDTLKAILDQQNHFIQKLEKHNTQINHLESKDLEHEAGIQENRENIEKLELKMKTIMEKNNILRQKCNKIQQNSMNNCLVVTGVPQPKNENVFLTTQFIGSALGMRLAESHIANSYRIQGTDRKYSNLIICFAKQSYRDEFLKCRKTKRDFSTKDLDISLKNLVREHNTIYVNEYLTAYNKNLFLKAKEYKNNNNIKYLWIKNGSIYMRKLEGTRAVLITSENDFHKI</sequence>
<protein>
    <recommendedName>
        <fullName evidence="6">PHD-type domain-containing protein</fullName>
    </recommendedName>
</protein>
<dbReference type="OrthoDB" id="7490514at2759"/>
<dbReference type="InterPro" id="IPR011011">
    <property type="entry name" value="Znf_FYVE_PHD"/>
</dbReference>
<dbReference type="InterPro" id="IPR057251">
    <property type="entry name" value="FP_C"/>
</dbReference>
<evidence type="ECO:0000313" key="7">
    <source>
        <dbReference type="EMBL" id="CAG9823012.1"/>
    </source>
</evidence>
<keyword evidence="5" id="KW-0175">Coiled coil</keyword>
<evidence type="ECO:0000256" key="2">
    <source>
        <dbReference type="ARBA" id="ARBA00022771"/>
    </source>
</evidence>
<feature type="domain" description="PHD-type" evidence="6">
    <location>
        <begin position="1"/>
        <end position="56"/>
    </location>
</feature>
<reference evidence="7" key="2">
    <citation type="submission" date="2022-10" db="EMBL/GenBank/DDBJ databases">
        <authorList>
            <consortium name="ENA_rothamsted_submissions"/>
            <consortium name="culmorum"/>
            <person name="King R."/>
        </authorList>
    </citation>
    <scope>NUCLEOTIDE SEQUENCE</scope>
</reference>
<keyword evidence="3" id="KW-0862">Zinc</keyword>
<keyword evidence="8" id="KW-1185">Reference proteome</keyword>
<feature type="coiled-coil region" evidence="5">
    <location>
        <begin position="115"/>
        <end position="149"/>
    </location>
</feature>
<keyword evidence="1" id="KW-0479">Metal-binding</keyword>
<reference evidence="7" key="1">
    <citation type="submission" date="2022-01" db="EMBL/GenBank/DDBJ databases">
        <authorList>
            <person name="King R."/>
        </authorList>
    </citation>
    <scope>NUCLEOTIDE SEQUENCE</scope>
</reference>
<dbReference type="InterPro" id="IPR001965">
    <property type="entry name" value="Znf_PHD"/>
</dbReference>
<evidence type="ECO:0000256" key="3">
    <source>
        <dbReference type="ARBA" id="ARBA00022833"/>
    </source>
</evidence>